<feature type="domain" description="DUF3752" evidence="2">
    <location>
        <begin position="277"/>
        <end position="423"/>
    </location>
</feature>
<feature type="compositionally biased region" description="Basic and acidic residues" evidence="1">
    <location>
        <begin position="344"/>
        <end position="365"/>
    </location>
</feature>
<feature type="region of interest" description="Disordered" evidence="1">
    <location>
        <begin position="146"/>
        <end position="428"/>
    </location>
</feature>
<feature type="compositionally biased region" description="Low complexity" evidence="1">
    <location>
        <begin position="414"/>
        <end position="428"/>
    </location>
</feature>
<dbReference type="PANTHER" id="PTHR46370">
    <property type="entry name" value="GPALPP MOTIFS-CONTAINING PROTEIN 1"/>
    <property type="match status" value="1"/>
</dbReference>
<sequence length="428" mass="47386">MIAADPQTVPPPSFLFRASGVIRLQRRPFNSFCLSFVRRETHCRKHSYAWICGCSCVDAWKWDALRQWNGLVIVLRVANGEPWSDKAIRDTIDNENPGKVDDWECFALVSAPDWPQSKIIIEARPAKSSILLGDYGKVTDSFRRICDGERPQMGVREPDKMADSASNPSSPRGKRKLNAYVEPSSGATDAQSKKPRVIGPIMPPAHMVPQADSEDENNSSSSSSDDDDVGYGPTLPPAKGDSVAQGENDMSDESDSVGPSAPPASEPTKRDDWMLRPPDQLDFSSRVDPTKLRSRKFNTGRAANAPTGKAVASTWTEAAEEKRKRLENEVMGIQAPAPSGESKLQAEDPSRKISEQVKEYNEKVRSKSLYSKHQTKASDIEKDDPSARPFDKEKDIRGPTRINHAQRRELLNKSSSNISSRFSGGKFL</sequence>
<dbReference type="InterPro" id="IPR022226">
    <property type="entry name" value="DUF3752"/>
</dbReference>
<proteinExistence type="predicted"/>
<feature type="compositionally biased region" description="Basic and acidic residues" evidence="1">
    <location>
        <begin position="319"/>
        <end position="328"/>
    </location>
</feature>
<evidence type="ECO:0000313" key="4">
    <source>
        <dbReference type="Proteomes" id="UP000054565"/>
    </source>
</evidence>
<dbReference type="OrthoDB" id="73491at2759"/>
<accession>A0A0J6YQ08</accession>
<dbReference type="Proteomes" id="UP000054565">
    <property type="component" value="Unassembled WGS sequence"/>
</dbReference>
<reference evidence="4" key="1">
    <citation type="journal article" date="2010" name="Genome Res.">
        <title>Population genomic sequencing of Coccidioides fungi reveals recent hybridization and transposon control.</title>
        <authorList>
            <person name="Neafsey D.E."/>
            <person name="Barker B.M."/>
            <person name="Sharpton T.J."/>
            <person name="Stajich J.E."/>
            <person name="Park D.J."/>
            <person name="Whiston E."/>
            <person name="Hung C.-Y."/>
            <person name="McMahan C."/>
            <person name="White J."/>
            <person name="Sykes S."/>
            <person name="Heiman D."/>
            <person name="Young S."/>
            <person name="Zeng Q."/>
            <person name="Abouelleil A."/>
            <person name="Aftuck L."/>
            <person name="Bessette D."/>
            <person name="Brown A."/>
            <person name="FitzGerald M."/>
            <person name="Lui A."/>
            <person name="Macdonald J.P."/>
            <person name="Priest M."/>
            <person name="Orbach M.J."/>
            <person name="Galgiani J.N."/>
            <person name="Kirkland T.N."/>
            <person name="Cole G.T."/>
            <person name="Birren B.W."/>
            <person name="Henn M.R."/>
            <person name="Taylor J.W."/>
            <person name="Rounsley S.D."/>
        </authorList>
    </citation>
    <scope>NUCLEOTIDE SEQUENCE [LARGE SCALE GENOMIC DNA]</scope>
    <source>
        <strain evidence="4">RMSCC 2394</strain>
    </source>
</reference>
<evidence type="ECO:0000256" key="1">
    <source>
        <dbReference type="SAM" id="MobiDB-lite"/>
    </source>
</evidence>
<gene>
    <name evidence="3" type="ORF">CIRG_09073</name>
</gene>
<dbReference type="Pfam" id="PF12572">
    <property type="entry name" value="DUF3752"/>
    <property type="match status" value="1"/>
</dbReference>
<feature type="compositionally biased region" description="Basic and acidic residues" evidence="1">
    <location>
        <begin position="146"/>
        <end position="162"/>
    </location>
</feature>
<dbReference type="EMBL" id="DS028100">
    <property type="protein sequence ID" value="KMP09840.1"/>
    <property type="molecule type" value="Genomic_DNA"/>
</dbReference>
<dbReference type="PANTHER" id="PTHR46370:SF1">
    <property type="entry name" value="GPALPP MOTIFS-CONTAINING PROTEIN 1"/>
    <property type="match status" value="1"/>
</dbReference>
<dbReference type="InterPro" id="IPR046331">
    <property type="entry name" value="GPAM1-like"/>
</dbReference>
<feature type="compositionally biased region" description="Basic and acidic residues" evidence="1">
    <location>
        <begin position="376"/>
        <end position="398"/>
    </location>
</feature>
<name>A0A0J6YQ08_COCIT</name>
<evidence type="ECO:0000313" key="3">
    <source>
        <dbReference type="EMBL" id="KMP09840.1"/>
    </source>
</evidence>
<organism evidence="3 4">
    <name type="scientific">Coccidioides immitis RMSCC 2394</name>
    <dbReference type="NCBI Taxonomy" id="404692"/>
    <lineage>
        <taxon>Eukaryota</taxon>
        <taxon>Fungi</taxon>
        <taxon>Dikarya</taxon>
        <taxon>Ascomycota</taxon>
        <taxon>Pezizomycotina</taxon>
        <taxon>Eurotiomycetes</taxon>
        <taxon>Eurotiomycetidae</taxon>
        <taxon>Onygenales</taxon>
        <taxon>Onygenaceae</taxon>
        <taxon>Coccidioides</taxon>
    </lineage>
</organism>
<protein>
    <recommendedName>
        <fullName evidence="2">DUF3752 domain-containing protein</fullName>
    </recommendedName>
</protein>
<evidence type="ECO:0000259" key="2">
    <source>
        <dbReference type="Pfam" id="PF12572"/>
    </source>
</evidence>
<dbReference type="AlphaFoldDB" id="A0A0J6YQ08"/>